<feature type="region of interest" description="Disordered" evidence="1">
    <location>
        <begin position="81"/>
        <end position="104"/>
    </location>
</feature>
<keyword evidence="3" id="KW-1185">Reference proteome</keyword>
<reference evidence="2 3" key="1">
    <citation type="journal article" date="2018" name="Front. Plant Sci.">
        <title>Red Clover (Trifolium pratense) and Zigzag Clover (T. medium) - A Picture of Genomic Similarities and Differences.</title>
        <authorList>
            <person name="Dluhosova J."/>
            <person name="Istvanek J."/>
            <person name="Nedelnik J."/>
            <person name="Repkova J."/>
        </authorList>
    </citation>
    <scope>NUCLEOTIDE SEQUENCE [LARGE SCALE GENOMIC DNA]</scope>
    <source>
        <strain evidence="3">cv. 10/8</strain>
        <tissue evidence="2">Leaf</tissue>
    </source>
</reference>
<dbReference type="Proteomes" id="UP000265520">
    <property type="component" value="Unassembled WGS sequence"/>
</dbReference>
<feature type="region of interest" description="Disordered" evidence="1">
    <location>
        <begin position="46"/>
        <end position="67"/>
    </location>
</feature>
<evidence type="ECO:0000313" key="3">
    <source>
        <dbReference type="Proteomes" id="UP000265520"/>
    </source>
</evidence>
<feature type="non-terminal residue" evidence="2">
    <location>
        <position position="1"/>
    </location>
</feature>
<accession>A0A392PYQ4</accession>
<evidence type="ECO:0000313" key="2">
    <source>
        <dbReference type="EMBL" id="MCI16466.1"/>
    </source>
</evidence>
<sequence length="189" mass="20525">EDELEGNPHRTVTDFQAVSPLVQSLVQGDKVHDLSSDDVTSTIKQPVDAAVSSSPHKPSMGSLDIGGSMKNGSGIIFSTKKKLNKGKRQSDGRSEVSVKAPHKKKVGGVLHHTMQNLRKVARLPGKDRKEVLKILKKEVRRRQGGSRATTSVEVVKQVSSDSGSSLASVNKDWENWVVMHGNEKVAVED</sequence>
<evidence type="ECO:0000256" key="1">
    <source>
        <dbReference type="SAM" id="MobiDB-lite"/>
    </source>
</evidence>
<comment type="caution">
    <text evidence="2">The sequence shown here is derived from an EMBL/GenBank/DDBJ whole genome shotgun (WGS) entry which is preliminary data.</text>
</comment>
<protein>
    <submittedName>
        <fullName evidence="2">DUF4283 domain protein</fullName>
    </submittedName>
</protein>
<name>A0A392PYQ4_9FABA</name>
<dbReference type="AlphaFoldDB" id="A0A392PYQ4"/>
<dbReference type="EMBL" id="LXQA010100998">
    <property type="protein sequence ID" value="MCI16466.1"/>
    <property type="molecule type" value="Genomic_DNA"/>
</dbReference>
<proteinExistence type="predicted"/>
<organism evidence="2 3">
    <name type="scientific">Trifolium medium</name>
    <dbReference type="NCBI Taxonomy" id="97028"/>
    <lineage>
        <taxon>Eukaryota</taxon>
        <taxon>Viridiplantae</taxon>
        <taxon>Streptophyta</taxon>
        <taxon>Embryophyta</taxon>
        <taxon>Tracheophyta</taxon>
        <taxon>Spermatophyta</taxon>
        <taxon>Magnoliopsida</taxon>
        <taxon>eudicotyledons</taxon>
        <taxon>Gunneridae</taxon>
        <taxon>Pentapetalae</taxon>
        <taxon>rosids</taxon>
        <taxon>fabids</taxon>
        <taxon>Fabales</taxon>
        <taxon>Fabaceae</taxon>
        <taxon>Papilionoideae</taxon>
        <taxon>50 kb inversion clade</taxon>
        <taxon>NPAAA clade</taxon>
        <taxon>Hologalegina</taxon>
        <taxon>IRL clade</taxon>
        <taxon>Trifolieae</taxon>
        <taxon>Trifolium</taxon>
    </lineage>
</organism>
<feature type="non-terminal residue" evidence="2">
    <location>
        <position position="189"/>
    </location>
</feature>